<dbReference type="EMBL" id="NEVH01019960">
    <property type="protein sequence ID" value="PNF22292.1"/>
    <property type="molecule type" value="Genomic_DNA"/>
</dbReference>
<keyword evidence="3" id="KW-1185">Reference proteome</keyword>
<sequence length="169" mass="19025">MADRTSNWSDMYAEIKKNHDEAYFVIDKAIKLEQEGNQNEAYLKYESGLLLIDKALSIPIECPSSPDLTWEKASVMLQKMKKTKKEVLCRIADVQVTPKPPVVPPPSYEEAVACPRSPIAGASSQPLSTYYDLGVALQELKVETGAKTAELIYIQEKCGHLLYFSRWHC</sequence>
<dbReference type="SMART" id="SM00745">
    <property type="entry name" value="MIT"/>
    <property type="match status" value="1"/>
</dbReference>
<evidence type="ECO:0000259" key="1">
    <source>
        <dbReference type="SMART" id="SM00745"/>
    </source>
</evidence>
<evidence type="ECO:0000313" key="2">
    <source>
        <dbReference type="EMBL" id="PNF22291.1"/>
    </source>
</evidence>
<reference evidence="2 3" key="1">
    <citation type="submission" date="2017-12" db="EMBL/GenBank/DDBJ databases">
        <title>Hemimetabolous genomes reveal molecular basis of termite eusociality.</title>
        <authorList>
            <person name="Harrison M.C."/>
            <person name="Jongepier E."/>
            <person name="Robertson H.M."/>
            <person name="Arning N."/>
            <person name="Bitard-Feildel T."/>
            <person name="Chao H."/>
            <person name="Childers C.P."/>
            <person name="Dinh H."/>
            <person name="Doddapaneni H."/>
            <person name="Dugan S."/>
            <person name="Gowin J."/>
            <person name="Greiner C."/>
            <person name="Han Y."/>
            <person name="Hu H."/>
            <person name="Hughes D.S.T."/>
            <person name="Huylmans A.-K."/>
            <person name="Kemena C."/>
            <person name="Kremer L.P.M."/>
            <person name="Lee S.L."/>
            <person name="Lopez-Ezquerra A."/>
            <person name="Mallet L."/>
            <person name="Monroy-Kuhn J.M."/>
            <person name="Moser A."/>
            <person name="Murali S.C."/>
            <person name="Muzny D.M."/>
            <person name="Otani S."/>
            <person name="Piulachs M.-D."/>
            <person name="Poelchau M."/>
            <person name="Qu J."/>
            <person name="Schaub F."/>
            <person name="Wada-Katsumata A."/>
            <person name="Worley K.C."/>
            <person name="Xie Q."/>
            <person name="Ylla G."/>
            <person name="Poulsen M."/>
            <person name="Gibbs R.A."/>
            <person name="Schal C."/>
            <person name="Richards S."/>
            <person name="Belles X."/>
            <person name="Korb J."/>
            <person name="Bornberg-Bauer E."/>
        </authorList>
    </citation>
    <scope>NUCLEOTIDE SEQUENCE [LARGE SCALE GENOMIC DNA]</scope>
    <source>
        <tissue evidence="2">Whole body</tissue>
    </source>
</reference>
<comment type="caution">
    <text evidence="2">The sequence shown here is derived from an EMBL/GenBank/DDBJ whole genome shotgun (WGS) entry which is preliminary data.</text>
</comment>
<feature type="domain" description="MIT" evidence="1">
    <location>
        <begin position="15"/>
        <end position="93"/>
    </location>
</feature>
<dbReference type="Gene3D" id="1.20.58.80">
    <property type="entry name" value="Phosphotransferase system, lactose/cellobiose-type IIA subunit"/>
    <property type="match status" value="1"/>
</dbReference>
<organism evidence="2 3">
    <name type="scientific">Cryptotermes secundus</name>
    <dbReference type="NCBI Taxonomy" id="105785"/>
    <lineage>
        <taxon>Eukaryota</taxon>
        <taxon>Metazoa</taxon>
        <taxon>Ecdysozoa</taxon>
        <taxon>Arthropoda</taxon>
        <taxon>Hexapoda</taxon>
        <taxon>Insecta</taxon>
        <taxon>Pterygota</taxon>
        <taxon>Neoptera</taxon>
        <taxon>Polyneoptera</taxon>
        <taxon>Dictyoptera</taxon>
        <taxon>Blattodea</taxon>
        <taxon>Blattoidea</taxon>
        <taxon>Termitoidae</taxon>
        <taxon>Kalotermitidae</taxon>
        <taxon>Cryptotermitinae</taxon>
        <taxon>Cryptotermes</taxon>
    </lineage>
</organism>
<dbReference type="OrthoDB" id="20821at2759"/>
<dbReference type="AlphaFoldDB" id="A0A2J7Q131"/>
<gene>
    <name evidence="2" type="ORF">B7P43_G02904</name>
</gene>
<dbReference type="EMBL" id="NEVH01019960">
    <property type="protein sequence ID" value="PNF22291.1"/>
    <property type="molecule type" value="Genomic_DNA"/>
</dbReference>
<dbReference type="InterPro" id="IPR036181">
    <property type="entry name" value="MIT_dom_sf"/>
</dbReference>
<proteinExistence type="predicted"/>
<dbReference type="InterPro" id="IPR007330">
    <property type="entry name" value="MIT_dom"/>
</dbReference>
<evidence type="ECO:0000313" key="3">
    <source>
        <dbReference type="Proteomes" id="UP000235965"/>
    </source>
</evidence>
<dbReference type="SUPFAM" id="SSF116846">
    <property type="entry name" value="MIT domain"/>
    <property type="match status" value="1"/>
</dbReference>
<dbReference type="Proteomes" id="UP000235965">
    <property type="component" value="Unassembled WGS sequence"/>
</dbReference>
<accession>A0A2J7Q131</accession>
<name>A0A2J7Q131_9NEOP</name>
<protein>
    <recommendedName>
        <fullName evidence="1">MIT domain-containing protein</fullName>
    </recommendedName>
</protein>